<comment type="pathway">
    <text evidence="5">Amino-acid biosynthesis; L-methionine biosynthesis via de novo pathway; L-homocysteine from L-cystathionine: step 1/1.</text>
</comment>
<dbReference type="SUPFAM" id="SSF53383">
    <property type="entry name" value="PLP-dependent transferases"/>
    <property type="match status" value="1"/>
</dbReference>
<keyword evidence="4 11" id="KW-0456">Lyase</keyword>
<dbReference type="PANTHER" id="PTHR43500">
    <property type="entry name" value="CYSTATHIONINE BETA-LYASE-RELATED"/>
    <property type="match status" value="1"/>
</dbReference>
<dbReference type="InterPro" id="IPR015424">
    <property type="entry name" value="PyrdxlP-dep_Trfase"/>
</dbReference>
<evidence type="ECO:0000256" key="8">
    <source>
        <dbReference type="PIRSR" id="PIRSR001434-2"/>
    </source>
</evidence>
<organism evidence="11 12">
    <name type="scientific">Oharaeibacter diazotrophicus</name>
    <dbReference type="NCBI Taxonomy" id="1920512"/>
    <lineage>
        <taxon>Bacteria</taxon>
        <taxon>Pseudomonadati</taxon>
        <taxon>Pseudomonadota</taxon>
        <taxon>Alphaproteobacteria</taxon>
        <taxon>Hyphomicrobiales</taxon>
        <taxon>Pleomorphomonadaceae</taxon>
        <taxon>Oharaeibacter</taxon>
    </lineage>
</organism>
<evidence type="ECO:0000313" key="11">
    <source>
        <dbReference type="EMBL" id="TDP87058.1"/>
    </source>
</evidence>
<evidence type="ECO:0000256" key="10">
    <source>
        <dbReference type="SAM" id="MobiDB-lite"/>
    </source>
</evidence>
<dbReference type="Gene3D" id="3.40.640.10">
    <property type="entry name" value="Type I PLP-dependent aspartate aminotransferase-like (Major domain)"/>
    <property type="match status" value="1"/>
</dbReference>
<evidence type="ECO:0000256" key="6">
    <source>
        <dbReference type="ARBA" id="ARBA00047517"/>
    </source>
</evidence>
<dbReference type="RefSeq" id="WP_126536112.1">
    <property type="nucleotide sequence ID" value="NZ_BSPM01000008.1"/>
</dbReference>
<comment type="caution">
    <text evidence="11">The sequence shown here is derived from an EMBL/GenBank/DDBJ whole genome shotgun (WGS) entry which is preliminary data.</text>
</comment>
<comment type="cofactor">
    <cofactor evidence="1 9">
        <name>pyridoxal 5'-phosphate</name>
        <dbReference type="ChEBI" id="CHEBI:597326"/>
    </cofactor>
</comment>
<sequence>MSKDDKATADVHTRLAHGGRDPRAQHGFVNPPVYHGSTVTFPDVETMLSGRQRYHYGRRGTPTTDALTGLLAELDGAAGVVLCPSGLSAISTALLSLASAGDHVLITDSAYGPTRHFADGVMKRMGISVDYYDPTIGAGIAALMRPNTRVVMTEAPGSQTFEMQDVPAVAAAARDHGAFTVMDNTWATPVYFRPLDHGVDVALMAATKYVVGHSDVMMGTVAANDRAWPLLKAFHGDSGLCCGPDDVNLALRGLRTMAVRLARHQESALAVAGWLETRPEVAKVLHPALPSHPGHALWRRDFSGASGLFSFVTREMPLKAVAAMLDGLAYFGLGYSWGGFESLAIVADPRKIRTATTWNEPGHLVRLHVGLEDPDDLIADLASGFDRMNAVREG</sequence>
<dbReference type="InterPro" id="IPR006233">
    <property type="entry name" value="Cys_b_lyase_bac"/>
</dbReference>
<dbReference type="PANTHER" id="PTHR43500:SF1">
    <property type="entry name" value="CYSTATHIONINE BETA-LYASE-RELATED"/>
    <property type="match status" value="1"/>
</dbReference>
<feature type="region of interest" description="Disordered" evidence="10">
    <location>
        <begin position="1"/>
        <end position="31"/>
    </location>
</feature>
<dbReference type="InterPro" id="IPR015422">
    <property type="entry name" value="PyrdxlP-dep_Trfase_small"/>
</dbReference>
<reference evidence="11 12" key="1">
    <citation type="submission" date="2019-03" db="EMBL/GenBank/DDBJ databases">
        <title>Genomic Encyclopedia of Type Strains, Phase IV (KMG-IV): sequencing the most valuable type-strain genomes for metagenomic binning, comparative biology and taxonomic classification.</title>
        <authorList>
            <person name="Goeker M."/>
        </authorList>
    </citation>
    <scope>NUCLEOTIDE SEQUENCE [LARGE SCALE GENOMIC DNA]</scope>
    <source>
        <strain evidence="11 12">DSM 102969</strain>
    </source>
</reference>
<comment type="catalytic activity">
    <reaction evidence="6">
        <text>L,L-cystathionine + H2O = L-homocysteine + pyruvate + NH4(+)</text>
        <dbReference type="Rhea" id="RHEA:13965"/>
        <dbReference type="ChEBI" id="CHEBI:15361"/>
        <dbReference type="ChEBI" id="CHEBI:15377"/>
        <dbReference type="ChEBI" id="CHEBI:28938"/>
        <dbReference type="ChEBI" id="CHEBI:58161"/>
        <dbReference type="ChEBI" id="CHEBI:58199"/>
    </reaction>
</comment>
<dbReference type="CDD" id="cd00614">
    <property type="entry name" value="CGS_like"/>
    <property type="match status" value="1"/>
</dbReference>
<dbReference type="AlphaFoldDB" id="A0A4V3CWN9"/>
<dbReference type="EMBL" id="SNXY01000006">
    <property type="protein sequence ID" value="TDP87058.1"/>
    <property type="molecule type" value="Genomic_DNA"/>
</dbReference>
<evidence type="ECO:0000313" key="12">
    <source>
        <dbReference type="Proteomes" id="UP000294547"/>
    </source>
</evidence>
<dbReference type="InterPro" id="IPR015421">
    <property type="entry name" value="PyrdxlP-dep_Trfase_major"/>
</dbReference>
<dbReference type="Pfam" id="PF01053">
    <property type="entry name" value="Cys_Met_Meta_PP"/>
    <property type="match status" value="1"/>
</dbReference>
<dbReference type="Proteomes" id="UP000294547">
    <property type="component" value="Unassembled WGS sequence"/>
</dbReference>
<accession>A0A4V3CWN9</accession>
<keyword evidence="3 8" id="KW-0663">Pyridoxal phosphate</keyword>
<dbReference type="PROSITE" id="PS00868">
    <property type="entry name" value="CYS_MET_METAB_PP"/>
    <property type="match status" value="1"/>
</dbReference>
<dbReference type="NCBIfam" id="TIGR01324">
    <property type="entry name" value="cysta_beta_ly_B"/>
    <property type="match status" value="1"/>
</dbReference>
<proteinExistence type="inferred from homology"/>
<evidence type="ECO:0000256" key="9">
    <source>
        <dbReference type="RuleBase" id="RU362118"/>
    </source>
</evidence>
<comment type="similarity">
    <text evidence="2 9">Belongs to the trans-sulfuration enzymes family.</text>
</comment>
<dbReference type="GO" id="GO:0047804">
    <property type="term" value="F:cysteine-S-conjugate beta-lyase activity"/>
    <property type="evidence" value="ECO:0007669"/>
    <property type="project" value="UniProtKB-EC"/>
</dbReference>
<dbReference type="PIRSF" id="PIRSF001434">
    <property type="entry name" value="CGS"/>
    <property type="match status" value="1"/>
</dbReference>
<dbReference type="GO" id="GO:0019346">
    <property type="term" value="P:transsulfuration"/>
    <property type="evidence" value="ECO:0007669"/>
    <property type="project" value="InterPro"/>
</dbReference>
<keyword evidence="12" id="KW-1185">Reference proteome</keyword>
<comment type="catalytic activity">
    <reaction evidence="7">
        <text>an S-substituted L-cysteine + H2O = a thiol + pyruvate + NH4(+)</text>
        <dbReference type="Rhea" id="RHEA:18121"/>
        <dbReference type="ChEBI" id="CHEBI:15361"/>
        <dbReference type="ChEBI" id="CHEBI:15377"/>
        <dbReference type="ChEBI" id="CHEBI:28938"/>
        <dbReference type="ChEBI" id="CHEBI:29256"/>
        <dbReference type="ChEBI" id="CHEBI:58717"/>
        <dbReference type="EC" id="4.4.1.13"/>
    </reaction>
</comment>
<protein>
    <submittedName>
        <fullName evidence="11">Cystathionine beta-lyase</fullName>
    </submittedName>
</protein>
<evidence type="ECO:0000256" key="7">
    <source>
        <dbReference type="ARBA" id="ARBA00047625"/>
    </source>
</evidence>
<dbReference type="GO" id="GO:0030170">
    <property type="term" value="F:pyridoxal phosphate binding"/>
    <property type="evidence" value="ECO:0007669"/>
    <property type="project" value="InterPro"/>
</dbReference>
<evidence type="ECO:0000256" key="2">
    <source>
        <dbReference type="ARBA" id="ARBA00009077"/>
    </source>
</evidence>
<dbReference type="InterPro" id="IPR054542">
    <property type="entry name" value="Cys_met_metab_PP"/>
</dbReference>
<gene>
    <name evidence="11" type="ORF">EDD54_0943</name>
</gene>
<evidence type="ECO:0000256" key="1">
    <source>
        <dbReference type="ARBA" id="ARBA00001933"/>
    </source>
</evidence>
<feature type="compositionally biased region" description="Basic and acidic residues" evidence="10">
    <location>
        <begin position="1"/>
        <end position="24"/>
    </location>
</feature>
<dbReference type="FunFam" id="3.40.640.10:FF:000046">
    <property type="entry name" value="Cystathionine gamma-lyase"/>
    <property type="match status" value="1"/>
</dbReference>
<dbReference type="Gene3D" id="3.90.1150.10">
    <property type="entry name" value="Aspartate Aminotransferase, domain 1"/>
    <property type="match status" value="1"/>
</dbReference>
<dbReference type="OrthoDB" id="9790858at2"/>
<name>A0A4V3CWN9_9HYPH</name>
<dbReference type="InterPro" id="IPR000277">
    <property type="entry name" value="Cys/Met-Metab_PyrdxlP-dep_enz"/>
</dbReference>
<feature type="modified residue" description="N6-(pyridoxal phosphate)lysine" evidence="8">
    <location>
        <position position="208"/>
    </location>
</feature>
<evidence type="ECO:0000256" key="3">
    <source>
        <dbReference type="ARBA" id="ARBA00022898"/>
    </source>
</evidence>
<evidence type="ECO:0000256" key="5">
    <source>
        <dbReference type="ARBA" id="ARBA00046315"/>
    </source>
</evidence>
<dbReference type="GO" id="GO:0019450">
    <property type="term" value="P:L-cysteine catabolic process to pyruvate"/>
    <property type="evidence" value="ECO:0007669"/>
    <property type="project" value="TreeGrafter"/>
</dbReference>
<evidence type="ECO:0000256" key="4">
    <source>
        <dbReference type="ARBA" id="ARBA00023239"/>
    </source>
</evidence>